<dbReference type="InterPro" id="IPR013658">
    <property type="entry name" value="SGL"/>
</dbReference>
<dbReference type="InterPro" id="IPR005511">
    <property type="entry name" value="SMP-30"/>
</dbReference>
<organism evidence="3">
    <name type="scientific">marine sediment metagenome</name>
    <dbReference type="NCBI Taxonomy" id="412755"/>
    <lineage>
        <taxon>unclassified sequences</taxon>
        <taxon>metagenomes</taxon>
        <taxon>ecological metagenomes</taxon>
    </lineage>
</organism>
<dbReference type="PANTHER" id="PTHR47572">
    <property type="entry name" value="LIPOPROTEIN-RELATED"/>
    <property type="match status" value="1"/>
</dbReference>
<evidence type="ECO:0000313" key="3">
    <source>
        <dbReference type="EMBL" id="KKN28101.1"/>
    </source>
</evidence>
<dbReference type="EMBL" id="LAZR01002588">
    <property type="protein sequence ID" value="KKN28101.1"/>
    <property type="molecule type" value="Genomic_DNA"/>
</dbReference>
<sequence length="278" mass="30583">MSKVIRLKTKILLEGLLWPESPRWHEGKLWFSDNDLKKVMTIDLDGNTETIVEMQNSPSGLGWTPDNKLLVVSMQDRRLFRLDNEGLTEVADLSNLATYHCNDMVVDKQGRAYIGNFGFDWENKAPFVPAEVILVTPDGKARVVADNMAFPNGSVITPDDRTLIVAESFAARLTAFTIEEDGSLSERRVWAKLRSVAPDGISLDEEGSIWAAAPGIGKVVRVFEGGKVSHKVKVSTQAYACMLGGPDRTTLYVTTSTNDRLTGKLEFVEVDVPGAGLP</sequence>
<accession>A0A0F9RSX3</accession>
<dbReference type="GO" id="GO:0016787">
    <property type="term" value="F:hydrolase activity"/>
    <property type="evidence" value="ECO:0007669"/>
    <property type="project" value="UniProtKB-KW"/>
</dbReference>
<dbReference type="PANTHER" id="PTHR47572:SF4">
    <property type="entry name" value="LACTONASE DRP35"/>
    <property type="match status" value="1"/>
</dbReference>
<dbReference type="AlphaFoldDB" id="A0A0F9RSX3"/>
<protein>
    <recommendedName>
        <fullName evidence="2">SMP-30/Gluconolactonase/LRE-like region domain-containing protein</fullName>
    </recommendedName>
</protein>
<dbReference type="InterPro" id="IPR011042">
    <property type="entry name" value="6-blade_b-propeller_TolB-like"/>
</dbReference>
<dbReference type="Pfam" id="PF08450">
    <property type="entry name" value="SGL"/>
    <property type="match status" value="1"/>
</dbReference>
<dbReference type="Gene3D" id="2.120.10.30">
    <property type="entry name" value="TolB, C-terminal domain"/>
    <property type="match status" value="1"/>
</dbReference>
<evidence type="ECO:0000259" key="2">
    <source>
        <dbReference type="Pfam" id="PF08450"/>
    </source>
</evidence>
<reference evidence="3" key="1">
    <citation type="journal article" date="2015" name="Nature">
        <title>Complex archaea that bridge the gap between prokaryotes and eukaryotes.</title>
        <authorList>
            <person name="Spang A."/>
            <person name="Saw J.H."/>
            <person name="Jorgensen S.L."/>
            <person name="Zaremba-Niedzwiedzka K."/>
            <person name="Martijn J."/>
            <person name="Lind A.E."/>
            <person name="van Eijk R."/>
            <person name="Schleper C."/>
            <person name="Guy L."/>
            <person name="Ettema T.J."/>
        </authorList>
    </citation>
    <scope>NUCLEOTIDE SEQUENCE</scope>
</reference>
<comment type="caution">
    <text evidence="3">The sequence shown here is derived from an EMBL/GenBank/DDBJ whole genome shotgun (WGS) entry which is preliminary data.</text>
</comment>
<dbReference type="PRINTS" id="PR01790">
    <property type="entry name" value="SMP30FAMILY"/>
</dbReference>
<proteinExistence type="predicted"/>
<dbReference type="InterPro" id="IPR051262">
    <property type="entry name" value="SMP-30/CGR1_Lactonase"/>
</dbReference>
<name>A0A0F9RSX3_9ZZZZ</name>
<keyword evidence="1" id="KW-0378">Hydrolase</keyword>
<evidence type="ECO:0000256" key="1">
    <source>
        <dbReference type="ARBA" id="ARBA00022801"/>
    </source>
</evidence>
<gene>
    <name evidence="3" type="ORF">LCGC14_0857690</name>
</gene>
<dbReference type="SUPFAM" id="SSF63829">
    <property type="entry name" value="Calcium-dependent phosphotriesterase"/>
    <property type="match status" value="1"/>
</dbReference>
<feature type="domain" description="SMP-30/Gluconolactonase/LRE-like region" evidence="2">
    <location>
        <begin position="18"/>
        <end position="256"/>
    </location>
</feature>